<evidence type="ECO:0000313" key="4">
    <source>
        <dbReference type="EMBL" id="KAK4247646.1"/>
    </source>
</evidence>
<dbReference type="GO" id="GO:0019748">
    <property type="term" value="P:secondary metabolic process"/>
    <property type="evidence" value="ECO:0007669"/>
    <property type="project" value="TreeGrafter"/>
</dbReference>
<dbReference type="SUPFAM" id="SSF53474">
    <property type="entry name" value="alpha/beta-Hydrolases"/>
    <property type="match status" value="1"/>
</dbReference>
<comment type="caution">
    <text evidence="4">The sequence shown here is derived from an EMBL/GenBank/DDBJ whole genome shotgun (WGS) entry which is preliminary data.</text>
</comment>
<dbReference type="GO" id="GO:0005737">
    <property type="term" value="C:cytoplasm"/>
    <property type="evidence" value="ECO:0007669"/>
    <property type="project" value="TreeGrafter"/>
</dbReference>
<dbReference type="PANTHER" id="PTHR48070">
    <property type="entry name" value="ESTERASE OVCA2"/>
    <property type="match status" value="1"/>
</dbReference>
<dbReference type="Gene3D" id="3.40.50.1820">
    <property type="entry name" value="alpha/beta hydrolase"/>
    <property type="match status" value="1"/>
</dbReference>
<keyword evidence="1 4" id="KW-0378">Hydrolase</keyword>
<gene>
    <name evidence="4" type="ORF">C7999DRAFT_41076</name>
</gene>
<dbReference type="InterPro" id="IPR029058">
    <property type="entry name" value="AB_hydrolase_fold"/>
</dbReference>
<dbReference type="GO" id="GO:0016787">
    <property type="term" value="F:hydrolase activity"/>
    <property type="evidence" value="ECO:0007669"/>
    <property type="project" value="UniProtKB-KW"/>
</dbReference>
<accession>A0AAN7CTM1</accession>
<feature type="domain" description="Serine hydrolase" evidence="3">
    <location>
        <begin position="46"/>
        <end position="284"/>
    </location>
</feature>
<dbReference type="InterPro" id="IPR050593">
    <property type="entry name" value="LovG"/>
</dbReference>
<feature type="compositionally biased region" description="Acidic residues" evidence="2">
    <location>
        <begin position="304"/>
        <end position="316"/>
    </location>
</feature>
<feature type="compositionally biased region" description="Polar residues" evidence="2">
    <location>
        <begin position="1"/>
        <end position="16"/>
    </location>
</feature>
<evidence type="ECO:0000313" key="5">
    <source>
        <dbReference type="Proteomes" id="UP001303647"/>
    </source>
</evidence>
<proteinExistence type="predicted"/>
<keyword evidence="5" id="KW-1185">Reference proteome</keyword>
<name>A0AAN7CTM1_9PEZI</name>
<feature type="region of interest" description="Disordered" evidence="2">
    <location>
        <begin position="297"/>
        <end position="331"/>
    </location>
</feature>
<dbReference type="GO" id="GO:0005634">
    <property type="term" value="C:nucleus"/>
    <property type="evidence" value="ECO:0007669"/>
    <property type="project" value="TreeGrafter"/>
</dbReference>
<feature type="region of interest" description="Disordered" evidence="2">
    <location>
        <begin position="1"/>
        <end position="42"/>
    </location>
</feature>
<organism evidence="4 5">
    <name type="scientific">Corynascus novoguineensis</name>
    <dbReference type="NCBI Taxonomy" id="1126955"/>
    <lineage>
        <taxon>Eukaryota</taxon>
        <taxon>Fungi</taxon>
        <taxon>Dikarya</taxon>
        <taxon>Ascomycota</taxon>
        <taxon>Pezizomycotina</taxon>
        <taxon>Sordariomycetes</taxon>
        <taxon>Sordariomycetidae</taxon>
        <taxon>Sordariales</taxon>
        <taxon>Chaetomiaceae</taxon>
        <taxon>Corynascus</taxon>
    </lineage>
</organism>
<protein>
    <submittedName>
        <fullName evidence="4">Serine hydrolase-domain-containing protein</fullName>
    </submittedName>
</protein>
<evidence type="ECO:0000259" key="3">
    <source>
        <dbReference type="Pfam" id="PF03959"/>
    </source>
</evidence>
<evidence type="ECO:0000256" key="2">
    <source>
        <dbReference type="SAM" id="MobiDB-lite"/>
    </source>
</evidence>
<dbReference type="AlphaFoldDB" id="A0AAN7CTM1"/>
<dbReference type="EMBL" id="MU857650">
    <property type="protein sequence ID" value="KAK4247646.1"/>
    <property type="molecule type" value="Genomic_DNA"/>
</dbReference>
<dbReference type="Pfam" id="PF03959">
    <property type="entry name" value="FSH1"/>
    <property type="match status" value="1"/>
</dbReference>
<evidence type="ECO:0000256" key="1">
    <source>
        <dbReference type="ARBA" id="ARBA00022801"/>
    </source>
</evidence>
<reference evidence="4" key="2">
    <citation type="submission" date="2023-05" db="EMBL/GenBank/DDBJ databases">
        <authorList>
            <consortium name="Lawrence Berkeley National Laboratory"/>
            <person name="Steindorff A."/>
            <person name="Hensen N."/>
            <person name="Bonometti L."/>
            <person name="Westerberg I."/>
            <person name="Brannstrom I.O."/>
            <person name="Guillou S."/>
            <person name="Cros-Aarteil S."/>
            <person name="Calhoun S."/>
            <person name="Haridas S."/>
            <person name="Kuo A."/>
            <person name="Mondo S."/>
            <person name="Pangilinan J."/>
            <person name="Riley R."/>
            <person name="Labutti K."/>
            <person name="Andreopoulos B."/>
            <person name="Lipzen A."/>
            <person name="Chen C."/>
            <person name="Yanf M."/>
            <person name="Daum C."/>
            <person name="Ng V."/>
            <person name="Clum A."/>
            <person name="Ohm R."/>
            <person name="Martin F."/>
            <person name="Silar P."/>
            <person name="Natvig D."/>
            <person name="Lalanne C."/>
            <person name="Gautier V."/>
            <person name="Ament-Velasquez S.L."/>
            <person name="Kruys A."/>
            <person name="Hutchinson M.I."/>
            <person name="Powell A.J."/>
            <person name="Barry K."/>
            <person name="Miller A.N."/>
            <person name="Grigoriev I.V."/>
            <person name="Debuchy R."/>
            <person name="Gladieux P."/>
            <person name="Thoren M.H."/>
            <person name="Johannesson H."/>
        </authorList>
    </citation>
    <scope>NUCLEOTIDE SEQUENCE</scope>
    <source>
        <strain evidence="4">CBS 359.72</strain>
    </source>
</reference>
<dbReference type="PANTHER" id="PTHR48070:SF6">
    <property type="entry name" value="ESTERASE OVCA2"/>
    <property type="match status" value="1"/>
</dbReference>
<dbReference type="InterPro" id="IPR005645">
    <property type="entry name" value="FSH-like_dom"/>
</dbReference>
<reference evidence="4" key="1">
    <citation type="journal article" date="2023" name="Mol. Phylogenet. Evol.">
        <title>Genome-scale phylogeny and comparative genomics of the fungal order Sordariales.</title>
        <authorList>
            <person name="Hensen N."/>
            <person name="Bonometti L."/>
            <person name="Westerberg I."/>
            <person name="Brannstrom I.O."/>
            <person name="Guillou S."/>
            <person name="Cros-Aarteil S."/>
            <person name="Calhoun S."/>
            <person name="Haridas S."/>
            <person name="Kuo A."/>
            <person name="Mondo S."/>
            <person name="Pangilinan J."/>
            <person name="Riley R."/>
            <person name="LaButti K."/>
            <person name="Andreopoulos B."/>
            <person name="Lipzen A."/>
            <person name="Chen C."/>
            <person name="Yan M."/>
            <person name="Daum C."/>
            <person name="Ng V."/>
            <person name="Clum A."/>
            <person name="Steindorff A."/>
            <person name="Ohm R.A."/>
            <person name="Martin F."/>
            <person name="Silar P."/>
            <person name="Natvig D.O."/>
            <person name="Lalanne C."/>
            <person name="Gautier V."/>
            <person name="Ament-Velasquez S.L."/>
            <person name="Kruys A."/>
            <person name="Hutchinson M.I."/>
            <person name="Powell A.J."/>
            <person name="Barry K."/>
            <person name="Miller A.N."/>
            <person name="Grigoriev I.V."/>
            <person name="Debuchy R."/>
            <person name="Gladieux P."/>
            <person name="Hiltunen Thoren M."/>
            <person name="Johannesson H."/>
        </authorList>
    </citation>
    <scope>NUCLEOTIDE SEQUENCE</scope>
    <source>
        <strain evidence="4">CBS 359.72</strain>
    </source>
</reference>
<feature type="compositionally biased region" description="Low complexity" evidence="2">
    <location>
        <begin position="27"/>
        <end position="42"/>
    </location>
</feature>
<dbReference type="Proteomes" id="UP001303647">
    <property type="component" value="Unassembled WGS sequence"/>
</dbReference>
<sequence>MSGFSSKTASGFGTPSLTPPLEAALKTPATGSSSANSGTSTPGNLKKVRLLMLHGYTQSGAIFRGKVNGLIKKLNKLFPPLGLEPVLIFPTAPNKLTVDDVVGWERRQPPIPGFEPDTWAWYRSDELQDKYLYLEEGMNRIAETLQQAREDARREGDEDGGVDGVIGFSQGGCMAGMLASALEAVHKPRAAAERTHERWLETVREANGGRPLKFAVIYGGFRAAPLELEWLYNPKIATPTMHWIGSVDTVVGEERSMGLVKKCIDPVVLNHPGGHFVPIDPKYANALVSFIHKHVQDKTKKDEQEADDAASDEDTAIESVFDLPRRGTQSV</sequence>